<dbReference type="PRINTS" id="PR00364">
    <property type="entry name" value="DISEASERSIST"/>
</dbReference>
<dbReference type="OrthoDB" id="1668230at2759"/>
<accession>A0A5N5FUM9</accession>
<dbReference type="EMBL" id="SMOL01000559">
    <property type="protein sequence ID" value="KAB2606858.1"/>
    <property type="molecule type" value="Genomic_DNA"/>
</dbReference>
<dbReference type="Gene3D" id="3.80.10.10">
    <property type="entry name" value="Ribonuclease Inhibitor"/>
    <property type="match status" value="1"/>
</dbReference>
<feature type="domain" description="TIR" evidence="1">
    <location>
        <begin position="1"/>
        <end position="123"/>
    </location>
</feature>
<dbReference type="SUPFAM" id="SSF52058">
    <property type="entry name" value="L domain-like"/>
    <property type="match status" value="1"/>
</dbReference>
<dbReference type="SUPFAM" id="SSF52540">
    <property type="entry name" value="P-loop containing nucleoside triphosphate hydrolases"/>
    <property type="match status" value="1"/>
</dbReference>
<dbReference type="PROSITE" id="PS50104">
    <property type="entry name" value="TIR"/>
    <property type="match status" value="1"/>
</dbReference>
<proteinExistence type="predicted"/>
<evidence type="ECO:0000313" key="3">
    <source>
        <dbReference type="Proteomes" id="UP000327157"/>
    </source>
</evidence>
<dbReference type="AlphaFoldDB" id="A0A5N5FUM9"/>
<dbReference type="InterPro" id="IPR032675">
    <property type="entry name" value="LRR_dom_sf"/>
</dbReference>
<dbReference type="SUPFAM" id="SSF52200">
    <property type="entry name" value="Toll/Interleukin receptor TIR domain"/>
    <property type="match status" value="1"/>
</dbReference>
<dbReference type="PANTHER" id="PTHR11017:SF563">
    <property type="entry name" value="TMV RESISTANCE PROTEIN N-LIKE"/>
    <property type="match status" value="1"/>
</dbReference>
<dbReference type="GO" id="GO:0006952">
    <property type="term" value="P:defense response"/>
    <property type="evidence" value="ECO:0007669"/>
    <property type="project" value="InterPro"/>
</dbReference>
<organism evidence="2 3">
    <name type="scientific">Pyrus ussuriensis x Pyrus communis</name>
    <dbReference type="NCBI Taxonomy" id="2448454"/>
    <lineage>
        <taxon>Eukaryota</taxon>
        <taxon>Viridiplantae</taxon>
        <taxon>Streptophyta</taxon>
        <taxon>Embryophyta</taxon>
        <taxon>Tracheophyta</taxon>
        <taxon>Spermatophyta</taxon>
        <taxon>Magnoliopsida</taxon>
        <taxon>eudicotyledons</taxon>
        <taxon>Gunneridae</taxon>
        <taxon>Pentapetalae</taxon>
        <taxon>rosids</taxon>
        <taxon>fabids</taxon>
        <taxon>Rosales</taxon>
        <taxon>Rosaceae</taxon>
        <taxon>Amygdaloideae</taxon>
        <taxon>Maleae</taxon>
        <taxon>Pyrus</taxon>
    </lineage>
</organism>
<comment type="caution">
    <text evidence="2">The sequence shown here is derived from an EMBL/GenBank/DDBJ whole genome shotgun (WGS) entry which is preliminary data.</text>
</comment>
<gene>
    <name evidence="2" type="ORF">D8674_006575</name>
</gene>
<dbReference type="InterPro" id="IPR002182">
    <property type="entry name" value="NB-ARC"/>
</dbReference>
<reference evidence="2 3" key="3">
    <citation type="submission" date="2019-11" db="EMBL/GenBank/DDBJ databases">
        <title>A de novo genome assembly of a pear dwarfing rootstock.</title>
        <authorList>
            <person name="Wang F."/>
            <person name="Wang J."/>
            <person name="Li S."/>
            <person name="Zhang Y."/>
            <person name="Fang M."/>
            <person name="Ma L."/>
            <person name="Zhao Y."/>
            <person name="Jiang S."/>
        </authorList>
    </citation>
    <scope>NUCLEOTIDE SEQUENCE [LARGE SCALE GENOMIC DNA]</scope>
    <source>
        <strain evidence="2">S2</strain>
        <tissue evidence="2">Leaf</tissue>
    </source>
</reference>
<dbReference type="InterPro" id="IPR027417">
    <property type="entry name" value="P-loop_NTPase"/>
</dbReference>
<dbReference type="InterPro" id="IPR042197">
    <property type="entry name" value="Apaf_helical"/>
</dbReference>
<evidence type="ECO:0000313" key="2">
    <source>
        <dbReference type="EMBL" id="KAB2606858.1"/>
    </source>
</evidence>
<name>A0A5N5FUM9_9ROSA</name>
<reference evidence="2 3" key="1">
    <citation type="submission" date="2019-09" db="EMBL/GenBank/DDBJ databases">
        <authorList>
            <person name="Ou C."/>
        </authorList>
    </citation>
    <scope>NUCLEOTIDE SEQUENCE [LARGE SCALE GENOMIC DNA]</scope>
    <source>
        <strain evidence="2">S2</strain>
        <tissue evidence="2">Leaf</tissue>
    </source>
</reference>
<dbReference type="GO" id="GO:0043531">
    <property type="term" value="F:ADP binding"/>
    <property type="evidence" value="ECO:0007669"/>
    <property type="project" value="InterPro"/>
</dbReference>
<dbReference type="GO" id="GO:0007165">
    <property type="term" value="P:signal transduction"/>
    <property type="evidence" value="ECO:0007669"/>
    <property type="project" value="InterPro"/>
</dbReference>
<dbReference type="InterPro" id="IPR044974">
    <property type="entry name" value="Disease_R_plants"/>
</dbReference>
<dbReference type="InterPro" id="IPR000157">
    <property type="entry name" value="TIR_dom"/>
</dbReference>
<sequence length="935" mass="107812">MQNSFFSRFDIYTLNSWTCFPTFRDEELERGEDIKPNFEIAIQQSRSSVIVHSKNYVFSRWCLDELVMILERKRISDHVVLQVFYDVDPSNVRKQMGSVEEAFAKHEKKWYKSKFIKKIVKVIDDKLSHMRTPFTVAPYPIGIDSRVQNINSWLNDGSTDVDVRETSKKPNGLVQLQSQFLHHILSGRKVKVHSVSEGINKIRDAINCKRVLLVLDDVDDMDQIRAIFGRQYWFFPGSKIIITTRYAQLLRERELSIYNIHNVHSLNVDESLELFSLHAFGQDQPIEGYMKLSKRIADRSGGLPLALPTLGSYLSGRATDVWESTLKKLVDIPHNEVLKKLRISYDDLQDNHDQNLFLHMAYGCDFFTIVGIEYLVDRCLMHQMFCSMGREIVRLESKDPEKRSRLWWDKDSFDGTDSIEGLKLNMHVLSASTLSGNSNEIVVHTNAFARMNKLRLLLLSHVQFKGSYNELPKELRWLSWFGFPLKSIASDFPLEFLVYLEMHQSNLTQVFNRKTDLRQVLKGRKHLPSLKTLDLNCPSLVDIHDSIGKLNRMVYLNLKDCIKIVKLPRNVFALKLLDTFIVSEMMESLKVLDVADISITTTGEVKSPHLKLTSCNLSDDSFPKDFSNLFFLALLDLSNNLISGLPDCVRGLTGLDQLIFSNCKMLKELAELPRVTYLGVFDCTLLEKVTFQSSSCIPFEFLCFYNPNLVEIEYTYKGLYEYGIFSTFLPGNVVPGQFSHRSRGSSISFTVPSTSNQRVRGLNIFSVYTRFDGGFCPGYHCDIISPIITKVSNKSTGVKFIYDPSCFGDPVSIFMRAWFELKECGIQLVYEKEKKMITQQDTTTPSFASVSFERLEYELMPRTYFLSHGPVTRRILRFRMWRNSVLFNDIFMDSDQEAVSYFCLFLLQISECKCGLNHSIACWKLLIIFISLIKV</sequence>
<keyword evidence="3" id="KW-1185">Reference proteome</keyword>
<dbReference type="Pfam" id="PF00931">
    <property type="entry name" value="NB-ARC"/>
    <property type="match status" value="1"/>
</dbReference>
<dbReference type="Pfam" id="PF01582">
    <property type="entry name" value="TIR"/>
    <property type="match status" value="1"/>
</dbReference>
<reference evidence="3" key="2">
    <citation type="submission" date="2019-10" db="EMBL/GenBank/DDBJ databases">
        <title>A de novo genome assembly of a pear dwarfing rootstock.</title>
        <authorList>
            <person name="Wang F."/>
            <person name="Wang J."/>
            <person name="Li S."/>
            <person name="Zhang Y."/>
            <person name="Fang M."/>
            <person name="Ma L."/>
            <person name="Zhao Y."/>
            <person name="Jiang S."/>
        </authorList>
    </citation>
    <scope>NUCLEOTIDE SEQUENCE [LARGE SCALE GENOMIC DNA]</scope>
</reference>
<protein>
    <recommendedName>
        <fullName evidence="1">TIR domain-containing protein</fullName>
    </recommendedName>
</protein>
<dbReference type="Gene3D" id="3.40.50.10140">
    <property type="entry name" value="Toll/interleukin-1 receptor homology (TIR) domain"/>
    <property type="match status" value="1"/>
</dbReference>
<evidence type="ECO:0000259" key="1">
    <source>
        <dbReference type="PROSITE" id="PS50104"/>
    </source>
</evidence>
<dbReference type="Gene3D" id="3.40.50.300">
    <property type="entry name" value="P-loop containing nucleotide triphosphate hydrolases"/>
    <property type="match status" value="1"/>
</dbReference>
<dbReference type="Gene3D" id="1.10.8.430">
    <property type="entry name" value="Helical domain of apoptotic protease-activating factors"/>
    <property type="match status" value="1"/>
</dbReference>
<dbReference type="SMART" id="SM00255">
    <property type="entry name" value="TIR"/>
    <property type="match status" value="1"/>
</dbReference>
<dbReference type="PANTHER" id="PTHR11017">
    <property type="entry name" value="LEUCINE-RICH REPEAT-CONTAINING PROTEIN"/>
    <property type="match status" value="1"/>
</dbReference>
<dbReference type="InterPro" id="IPR035897">
    <property type="entry name" value="Toll_tir_struct_dom_sf"/>
</dbReference>
<dbReference type="Proteomes" id="UP000327157">
    <property type="component" value="Chromosome 11"/>
</dbReference>